<evidence type="ECO:0000313" key="5">
    <source>
        <dbReference type="Proteomes" id="UP001209412"/>
    </source>
</evidence>
<keyword evidence="5" id="KW-1185">Reference proteome</keyword>
<dbReference type="EMBL" id="JAPKHW010000011">
    <property type="protein sequence ID" value="MCX4146812.1"/>
    <property type="molecule type" value="Genomic_DNA"/>
</dbReference>
<name>A0AAP5EN78_9BURK</name>
<evidence type="ECO:0000256" key="1">
    <source>
        <dbReference type="SAM" id="MobiDB-lite"/>
    </source>
</evidence>
<dbReference type="EMBL" id="JAMXWF010000011">
    <property type="protein sequence ID" value="MDQ6408638.1"/>
    <property type="molecule type" value="Genomic_DNA"/>
</dbReference>
<dbReference type="Proteomes" id="UP001242288">
    <property type="component" value="Unassembled WGS sequence"/>
</dbReference>
<feature type="compositionally biased region" description="Basic residues" evidence="1">
    <location>
        <begin position="112"/>
        <end position="124"/>
    </location>
</feature>
<reference evidence="4" key="1">
    <citation type="submission" date="2022-06" db="EMBL/GenBank/DDBJ databases">
        <title>PHB producers.</title>
        <authorList>
            <person name="Besaury L."/>
        </authorList>
    </citation>
    <scope>NUCLEOTIDE SEQUENCE</scope>
    <source>
        <strain evidence="4 5">SEWS6</strain>
    </source>
</reference>
<sequence length="134" mass="13043">MKTMQWIAASLLALASVSALAAAGGNGGGNGGGGGAGGSGGAGHGGLGGNAGGMSAGHMSSKGVSNTNGFSSADRDAGLARAADRSDTQADRADAQTSRKSLHATQTDHARSHAHARVSTKLHHSQHDTISRST</sequence>
<evidence type="ECO:0000313" key="4">
    <source>
        <dbReference type="EMBL" id="MDQ6408638.1"/>
    </source>
</evidence>
<proteinExistence type="predicted"/>
<accession>A0AAP5EN78</accession>
<feature type="compositionally biased region" description="Gly residues" evidence="1">
    <location>
        <begin position="27"/>
        <end position="55"/>
    </location>
</feature>
<evidence type="ECO:0000313" key="6">
    <source>
        <dbReference type="Proteomes" id="UP001242288"/>
    </source>
</evidence>
<dbReference type="Proteomes" id="UP001209412">
    <property type="component" value="Unassembled WGS sequence"/>
</dbReference>
<evidence type="ECO:0000313" key="3">
    <source>
        <dbReference type="EMBL" id="MCX4146812.1"/>
    </source>
</evidence>
<feature type="compositionally biased region" description="Basic and acidic residues" evidence="1">
    <location>
        <begin position="125"/>
        <end position="134"/>
    </location>
</feature>
<protein>
    <submittedName>
        <fullName evidence="4">Uncharacterized protein</fullName>
    </submittedName>
</protein>
<feature type="compositionally biased region" description="Polar residues" evidence="1">
    <location>
        <begin position="95"/>
        <end position="105"/>
    </location>
</feature>
<comment type="caution">
    <text evidence="4">The sequence shown here is derived from an EMBL/GenBank/DDBJ whole genome shotgun (WGS) entry which is preliminary data.</text>
</comment>
<gene>
    <name evidence="4" type="ORF">NIE36_15710</name>
    <name evidence="3" type="ORF">OSB80_15745</name>
</gene>
<feature type="signal peptide" evidence="2">
    <location>
        <begin position="1"/>
        <end position="21"/>
    </location>
</feature>
<feature type="compositionally biased region" description="Basic and acidic residues" evidence="1">
    <location>
        <begin position="73"/>
        <end position="94"/>
    </location>
</feature>
<organism evidence="4 6">
    <name type="scientific">Paraburkholderia madseniana</name>
    <dbReference type="NCBI Taxonomy" id="2599607"/>
    <lineage>
        <taxon>Bacteria</taxon>
        <taxon>Pseudomonadati</taxon>
        <taxon>Pseudomonadota</taxon>
        <taxon>Betaproteobacteria</taxon>
        <taxon>Burkholderiales</taxon>
        <taxon>Burkholderiaceae</taxon>
        <taxon>Paraburkholderia</taxon>
    </lineage>
</organism>
<feature type="region of interest" description="Disordered" evidence="1">
    <location>
        <begin position="27"/>
        <end position="134"/>
    </location>
</feature>
<evidence type="ECO:0000256" key="2">
    <source>
        <dbReference type="SAM" id="SignalP"/>
    </source>
</evidence>
<feature type="chain" id="PRO_5042951592" evidence="2">
    <location>
        <begin position="22"/>
        <end position="134"/>
    </location>
</feature>
<keyword evidence="2" id="KW-0732">Signal</keyword>
<dbReference type="AlphaFoldDB" id="A0AAP5EN78"/>
<dbReference type="RefSeq" id="WP_266258380.1">
    <property type="nucleotide sequence ID" value="NZ_JAMXWF010000011.1"/>
</dbReference>